<dbReference type="Pfam" id="PF13683">
    <property type="entry name" value="rve_3"/>
    <property type="match status" value="1"/>
</dbReference>
<reference evidence="4 6" key="2">
    <citation type="submission" date="2024-06" db="EMBL/GenBank/DDBJ databases">
        <title>Genomic Encyclopedia of Type Strains, Phase V (KMG-V): Genome sequencing to study the core and pangenomes of soil and plant-associated prokaryotes.</title>
        <authorList>
            <person name="Whitman W."/>
        </authorList>
    </citation>
    <scope>NUCLEOTIDE SEQUENCE [LARGE SCALE GENOMIC DNA]</scope>
    <source>
        <strain evidence="4 6">USDA 160</strain>
    </source>
</reference>
<dbReference type="GO" id="GO:0003676">
    <property type="term" value="F:nucleic acid binding"/>
    <property type="evidence" value="ECO:0007669"/>
    <property type="project" value="InterPro"/>
</dbReference>
<dbReference type="Gene3D" id="3.30.420.10">
    <property type="entry name" value="Ribonuclease H-like superfamily/Ribonuclease H"/>
    <property type="match status" value="1"/>
</dbReference>
<dbReference type="SUPFAM" id="SSF53098">
    <property type="entry name" value="Ribonuclease H-like"/>
    <property type="match status" value="1"/>
</dbReference>
<protein>
    <submittedName>
        <fullName evidence="3">Transposase</fullName>
    </submittedName>
</protein>
<dbReference type="InterPro" id="IPR012337">
    <property type="entry name" value="RNaseH-like_sf"/>
</dbReference>
<dbReference type="InterPro" id="IPR001584">
    <property type="entry name" value="Integrase_cat-core"/>
</dbReference>
<dbReference type="GO" id="GO:0015074">
    <property type="term" value="P:DNA integration"/>
    <property type="evidence" value="ECO:0007669"/>
    <property type="project" value="InterPro"/>
</dbReference>
<evidence type="ECO:0000313" key="6">
    <source>
        <dbReference type="Proteomes" id="UP001549291"/>
    </source>
</evidence>
<dbReference type="NCBIfam" id="NF033516">
    <property type="entry name" value="transpos_IS3"/>
    <property type="match status" value="1"/>
</dbReference>
<evidence type="ECO:0000256" key="1">
    <source>
        <dbReference type="SAM" id="MobiDB-lite"/>
    </source>
</evidence>
<proteinExistence type="predicted"/>
<dbReference type="AlphaFoldDB" id="A0A1L3FP45"/>
<dbReference type="PROSITE" id="PS50994">
    <property type="entry name" value="INTEGRASE"/>
    <property type="match status" value="1"/>
</dbReference>
<dbReference type="InterPro" id="IPR036397">
    <property type="entry name" value="RNaseH_sf"/>
</dbReference>
<dbReference type="EMBL" id="JBEPTQ010000002">
    <property type="protein sequence ID" value="MET4724903.1"/>
    <property type="molecule type" value="Genomic_DNA"/>
</dbReference>
<dbReference type="InterPro" id="IPR048020">
    <property type="entry name" value="Transpos_IS3"/>
</dbReference>
<keyword evidence="6" id="KW-1185">Reference proteome</keyword>
<name>A0A1L3FP45_BRAJP</name>
<gene>
    <name evidence="4" type="ORF">ABIF63_009009</name>
    <name evidence="3" type="ORF">BKD09_43095</name>
</gene>
<evidence type="ECO:0000313" key="5">
    <source>
        <dbReference type="Proteomes" id="UP000181962"/>
    </source>
</evidence>
<dbReference type="Proteomes" id="UP001549291">
    <property type="component" value="Unassembled WGS sequence"/>
</dbReference>
<dbReference type="PANTHER" id="PTHR47515:SF1">
    <property type="entry name" value="BLR2054 PROTEIN"/>
    <property type="match status" value="1"/>
</dbReference>
<dbReference type="InterPro" id="IPR025948">
    <property type="entry name" value="HTH-like_dom"/>
</dbReference>
<dbReference type="Pfam" id="PF13276">
    <property type="entry name" value="HTH_21"/>
    <property type="match status" value="1"/>
</dbReference>
<evidence type="ECO:0000313" key="4">
    <source>
        <dbReference type="EMBL" id="MET4724903.1"/>
    </source>
</evidence>
<evidence type="ECO:0000313" key="3">
    <source>
        <dbReference type="EMBL" id="APG15114.1"/>
    </source>
</evidence>
<organism evidence="3 5">
    <name type="scientific">Bradyrhizobium japonicum</name>
    <dbReference type="NCBI Taxonomy" id="375"/>
    <lineage>
        <taxon>Bacteria</taxon>
        <taxon>Pseudomonadati</taxon>
        <taxon>Pseudomonadota</taxon>
        <taxon>Alphaproteobacteria</taxon>
        <taxon>Hyphomicrobiales</taxon>
        <taxon>Nitrobacteraceae</taxon>
        <taxon>Bradyrhizobium</taxon>
    </lineage>
</organism>
<evidence type="ECO:0000259" key="2">
    <source>
        <dbReference type="PROSITE" id="PS50994"/>
    </source>
</evidence>
<dbReference type="EMBL" id="CP017637">
    <property type="protein sequence ID" value="APG15114.1"/>
    <property type="molecule type" value="Genomic_DNA"/>
</dbReference>
<reference evidence="3 5" key="1">
    <citation type="submission" date="2016-11" db="EMBL/GenBank/DDBJ databases">
        <title>Complete Genome Sequence of Bradyrhizobium sp. strain J5, an isolated from soybean nodule in Hokkaido.</title>
        <authorList>
            <person name="Kanehara K."/>
        </authorList>
    </citation>
    <scope>NUCLEOTIDE SEQUENCE [LARGE SCALE GENOMIC DNA]</scope>
    <source>
        <strain evidence="3 5">J5</strain>
    </source>
</reference>
<dbReference type="Proteomes" id="UP000181962">
    <property type="component" value="Chromosome"/>
</dbReference>
<sequence>MVTPAAKRKAVAHLVAAHGMSERRACKAIGCCRMTMRYRTTRADEAGVRQRMKAIAQERRRFGYRRLHVLLKREGYLINHKKLFRLYREERLAVRRRGGRKRAIGTRAPMMVPMAPNDRWSLDFVSDQLTDGRRFRILTVVDDCTRECLALVADTSLSGTRVARELDRLLMERGKPKMVVSDNGSEFTSNAILTWADQSRVAWHYIAPGKPMQNAFIESFNGRLRDELLNETLFTSLAHARVALRCWRTDYNDARPHSRLGWKTPSEFAFTCDPRRDLALRYAEGSAPAPVATTAQPGKSNSRGELRTG</sequence>
<feature type="region of interest" description="Disordered" evidence="1">
    <location>
        <begin position="286"/>
        <end position="309"/>
    </location>
</feature>
<dbReference type="PANTHER" id="PTHR47515">
    <property type="entry name" value="LOW CALCIUM RESPONSE LOCUS PROTEIN T"/>
    <property type="match status" value="1"/>
</dbReference>
<feature type="domain" description="Integrase catalytic" evidence="2">
    <location>
        <begin position="112"/>
        <end position="273"/>
    </location>
</feature>
<accession>A0A1L3FP45</accession>